<keyword evidence="3" id="KW-0723">Serine/threonine-protein kinase</keyword>
<reference evidence="15 16" key="1">
    <citation type="journal article" date="2019" name="PLoS Biol.">
        <title>Sex chromosomes control vertical transmission of feminizing Wolbachia symbionts in an isopod.</title>
        <authorList>
            <person name="Becking T."/>
            <person name="Chebbi M.A."/>
            <person name="Giraud I."/>
            <person name="Moumen B."/>
            <person name="Laverre T."/>
            <person name="Caubet Y."/>
            <person name="Peccoud J."/>
            <person name="Gilbert C."/>
            <person name="Cordaux R."/>
        </authorList>
    </citation>
    <scope>NUCLEOTIDE SEQUENCE [LARGE SCALE GENOMIC DNA]</scope>
    <source>
        <strain evidence="15">ANa2</strain>
        <tissue evidence="15">Whole body excluding digestive tract and cuticle</tissue>
    </source>
</reference>
<sequence length="888" mass="100738">MIDVLCSEFGKTIEDYDVFESIGKGGFGTVFQARCQNTGKDVAIKKIAKHTLKNERYTNRVREEVKIHSTLNNESILKLYTFFEDDDFVYLVLELCPNGNLEQKLKQMGGSFKEEEAAKYLGQVVDGLVYLHSRGIMHRDLNPRNLLLSVKGKIKIADFGLAAKIKKPDEKHMTFCGTPNYISPEMASKQSYGLEADVWNIGCLLHTMLFGHPPRKDVKYMHLDCLSPNAKDLISQCLEENVNKRIKLFDILRHKFFTSYVEGRDPISRRSDSGVYTQSTNTASMQHPRVPLSAVCEESEGIYSQDNVRSNRARRPSHSPPVKLEANRRDKYCNTPSSPSAKSTKSTSSGRSRSTEVLKDIAPIHRSPSPPLAPPPLHPCPSPHDLIPPPHYTLPQHPPSPHPYPHHPPSPHLHPQSQPHPLHPPSPRVPLSPHPHHPPSPHLHPQSQPHPRHPPSPRVPTSPHNHPENIRKQNSNNRSTNCTKKKTLQDICPPLSLTRLKDFKFQSDIVVFTIIDGKEICAEFLDKKRKKIKCIDTLCRISKDGNKIIIYHPKPGTPLLDKPLTINNDDAYDVYNYDNLPDTYWKKYAYIGRFVNLVKKNTVKISYSSDKAKCYLMENSPDADFKAVFTSGETLLFSDKKLFIGKGITYDLGSKDFQRDKLFQSKYQHLYEYSLKIRNAVLKVEQSLMEIETLTGVSFFPITKKHLGSSLPSERQKHQHSENDKENISPISTQSIPSRTNGIARQLGTYESSAFSNASTINRQRKLPTPYQQINNNNNMKNESCEKRLDCGTFYKDDRVLQLKFFDGTSLECEQTEPSLLIYRDPSGKKNTYHKNSIPVSLESKRHQFNAVISGSKPALAPSSATGHNMYRRPVINGRSSQLPKCLR</sequence>
<dbReference type="FunFam" id="1.10.510.10:FF:000571">
    <property type="entry name" value="Maternal embryonic leucine zipper kinase"/>
    <property type="match status" value="1"/>
</dbReference>
<evidence type="ECO:0000256" key="2">
    <source>
        <dbReference type="ARBA" id="ARBA00022490"/>
    </source>
</evidence>
<feature type="compositionally biased region" description="Basic and acidic residues" evidence="11">
    <location>
        <begin position="714"/>
        <end position="727"/>
    </location>
</feature>
<dbReference type="Gene3D" id="3.30.1120.120">
    <property type="match status" value="1"/>
</dbReference>
<dbReference type="GO" id="GO:0005634">
    <property type="term" value="C:nucleus"/>
    <property type="evidence" value="ECO:0007669"/>
    <property type="project" value="TreeGrafter"/>
</dbReference>
<protein>
    <recommendedName>
        <fullName evidence="9">Serine/threonine-protein kinase SAK</fullName>
    </recommendedName>
    <alternativeName>
        <fullName evidence="8">Serine/threonine-protein kinase Sak</fullName>
    </alternativeName>
</protein>
<evidence type="ECO:0000259" key="12">
    <source>
        <dbReference type="PROSITE" id="PS50011"/>
    </source>
</evidence>
<dbReference type="EMBL" id="SEYY01022091">
    <property type="protein sequence ID" value="KAB7495804.1"/>
    <property type="molecule type" value="Genomic_DNA"/>
</dbReference>
<dbReference type="Pfam" id="PF00069">
    <property type="entry name" value="Pkinase"/>
    <property type="match status" value="1"/>
</dbReference>
<evidence type="ECO:0000256" key="7">
    <source>
        <dbReference type="ARBA" id="ARBA00022840"/>
    </source>
</evidence>
<dbReference type="InterPro" id="IPR047108">
    <property type="entry name" value="Plk4-like_POLO_box_2_sf"/>
</dbReference>
<evidence type="ECO:0000313" key="15">
    <source>
        <dbReference type="EMBL" id="KAB7495804.1"/>
    </source>
</evidence>
<evidence type="ECO:0000256" key="11">
    <source>
        <dbReference type="SAM" id="MobiDB-lite"/>
    </source>
</evidence>
<feature type="region of interest" description="Disordered" evidence="11">
    <location>
        <begin position="268"/>
        <end position="482"/>
    </location>
</feature>
<feature type="compositionally biased region" description="Low complexity" evidence="11">
    <location>
        <begin position="335"/>
        <end position="352"/>
    </location>
</feature>
<keyword evidence="5 10" id="KW-0547">Nucleotide-binding</keyword>
<keyword evidence="2" id="KW-0963">Cytoplasm</keyword>
<accession>A0A5N5SNZ4</accession>
<feature type="compositionally biased region" description="Polar residues" evidence="11">
    <location>
        <begin position="729"/>
        <end position="738"/>
    </location>
</feature>
<evidence type="ECO:0000256" key="3">
    <source>
        <dbReference type="ARBA" id="ARBA00022527"/>
    </source>
</evidence>
<dbReference type="InterPro" id="IPR033698">
    <property type="entry name" value="POLO_box_Plk4_2"/>
</dbReference>
<feature type="compositionally biased region" description="Polar residues" evidence="11">
    <location>
        <begin position="274"/>
        <end position="285"/>
    </location>
</feature>
<feature type="domain" description="Cryptic POLO box 2 (CPB2)" evidence="14">
    <location>
        <begin position="602"/>
        <end position="714"/>
    </location>
</feature>
<feature type="domain" description="Protein kinase" evidence="12">
    <location>
        <begin position="16"/>
        <end position="257"/>
    </location>
</feature>
<evidence type="ECO:0000256" key="6">
    <source>
        <dbReference type="ARBA" id="ARBA00022777"/>
    </source>
</evidence>
<dbReference type="PANTHER" id="PTHR24345">
    <property type="entry name" value="SERINE/THREONINE-PROTEIN KINASE PLK"/>
    <property type="match status" value="1"/>
</dbReference>
<gene>
    <name evidence="15" type="primary">SAK</name>
    <name evidence="15" type="ORF">Anas_03752</name>
</gene>
<dbReference type="PROSITE" id="PS51985">
    <property type="entry name" value="CPB2"/>
    <property type="match status" value="1"/>
</dbReference>
<comment type="caution">
    <text evidence="15">The sequence shown here is derived from an EMBL/GenBank/DDBJ whole genome shotgun (WGS) entry which is preliminary data.</text>
</comment>
<dbReference type="InterPro" id="IPR011009">
    <property type="entry name" value="Kinase-like_dom_sf"/>
</dbReference>
<evidence type="ECO:0000256" key="5">
    <source>
        <dbReference type="ARBA" id="ARBA00022741"/>
    </source>
</evidence>
<evidence type="ECO:0000256" key="1">
    <source>
        <dbReference type="ARBA" id="ARBA00004496"/>
    </source>
</evidence>
<dbReference type="InterPro" id="IPR017441">
    <property type="entry name" value="Protein_kinase_ATP_BS"/>
</dbReference>
<feature type="domain" description="Cryptic POLO box 1 (CPB1)" evidence="13">
    <location>
        <begin position="487"/>
        <end position="601"/>
    </location>
</feature>
<dbReference type="AlphaFoldDB" id="A0A5N5SNZ4"/>
<dbReference type="GO" id="GO:0004674">
    <property type="term" value="F:protein serine/threonine kinase activity"/>
    <property type="evidence" value="ECO:0007669"/>
    <property type="project" value="UniProtKB-KW"/>
</dbReference>
<dbReference type="OrthoDB" id="10004143at2759"/>
<dbReference type="Proteomes" id="UP000326759">
    <property type="component" value="Unassembled WGS sequence"/>
</dbReference>
<keyword evidence="16" id="KW-1185">Reference proteome</keyword>
<evidence type="ECO:0000256" key="9">
    <source>
        <dbReference type="ARBA" id="ARBA00030924"/>
    </source>
</evidence>
<feature type="compositionally biased region" description="Basic and acidic residues" evidence="11">
    <location>
        <begin position="353"/>
        <end position="363"/>
    </location>
</feature>
<dbReference type="PROSITE" id="PS51984">
    <property type="entry name" value="CPB1"/>
    <property type="match status" value="1"/>
</dbReference>
<feature type="compositionally biased region" description="Pro residues" evidence="11">
    <location>
        <begin position="368"/>
        <end position="412"/>
    </location>
</feature>
<feature type="region of interest" description="Disordered" evidence="11">
    <location>
        <begin position="759"/>
        <end position="779"/>
    </location>
</feature>
<name>A0A5N5SNZ4_9CRUS</name>
<feature type="region of interest" description="Disordered" evidence="11">
    <location>
        <begin position="709"/>
        <end position="738"/>
    </location>
</feature>
<dbReference type="GO" id="GO:0005737">
    <property type="term" value="C:cytoplasm"/>
    <property type="evidence" value="ECO:0007669"/>
    <property type="project" value="UniProtKB-SubCell"/>
</dbReference>
<dbReference type="Gene3D" id="3.30.1120.130">
    <property type="match status" value="1"/>
</dbReference>
<dbReference type="PANTHER" id="PTHR24345:SF91">
    <property type="entry name" value="SERINE_THREONINE-PROTEIN KINASE PLK4"/>
    <property type="match status" value="1"/>
</dbReference>
<proteinExistence type="predicted"/>
<feature type="compositionally biased region" description="Polar residues" evidence="11">
    <location>
        <begin position="472"/>
        <end position="482"/>
    </location>
</feature>
<dbReference type="Pfam" id="PF18409">
    <property type="entry name" value="Plk4_PB2"/>
    <property type="match status" value="1"/>
</dbReference>
<dbReference type="SUPFAM" id="SSF56112">
    <property type="entry name" value="Protein kinase-like (PK-like)"/>
    <property type="match status" value="1"/>
</dbReference>
<evidence type="ECO:0000313" key="16">
    <source>
        <dbReference type="Proteomes" id="UP000326759"/>
    </source>
</evidence>
<evidence type="ECO:0000259" key="13">
    <source>
        <dbReference type="PROSITE" id="PS51984"/>
    </source>
</evidence>
<evidence type="ECO:0000256" key="10">
    <source>
        <dbReference type="PROSITE-ProRule" id="PRU10141"/>
    </source>
</evidence>
<dbReference type="InterPro" id="IPR033699">
    <property type="entry name" value="POLO_box_Plk4_1"/>
</dbReference>
<keyword evidence="7 10" id="KW-0067">ATP-binding</keyword>
<dbReference type="InterPro" id="IPR000719">
    <property type="entry name" value="Prot_kinase_dom"/>
</dbReference>
<dbReference type="Gene3D" id="1.10.510.10">
    <property type="entry name" value="Transferase(Phosphotransferase) domain 1"/>
    <property type="match status" value="1"/>
</dbReference>
<dbReference type="Pfam" id="PF18190">
    <property type="entry name" value="Plk4_PB1"/>
    <property type="match status" value="1"/>
</dbReference>
<feature type="compositionally biased region" description="Pro residues" evidence="11">
    <location>
        <begin position="421"/>
        <end position="433"/>
    </location>
</feature>
<feature type="binding site" evidence="10">
    <location>
        <position position="46"/>
    </location>
    <ligand>
        <name>ATP</name>
        <dbReference type="ChEBI" id="CHEBI:30616"/>
    </ligand>
</feature>
<keyword evidence="6 15" id="KW-0418">Kinase</keyword>
<dbReference type="PROSITE" id="PS50011">
    <property type="entry name" value="PROTEIN_KINASE_DOM"/>
    <property type="match status" value="1"/>
</dbReference>
<evidence type="ECO:0000256" key="8">
    <source>
        <dbReference type="ARBA" id="ARBA00030429"/>
    </source>
</evidence>
<evidence type="ECO:0000259" key="14">
    <source>
        <dbReference type="PROSITE" id="PS51985"/>
    </source>
</evidence>
<dbReference type="InterPro" id="IPR046437">
    <property type="entry name" value="Ser_Thr-PK_POLO_box_1_sf"/>
</dbReference>
<dbReference type="PROSITE" id="PS00107">
    <property type="entry name" value="PROTEIN_KINASE_ATP"/>
    <property type="match status" value="1"/>
</dbReference>
<evidence type="ECO:0000256" key="4">
    <source>
        <dbReference type="ARBA" id="ARBA00022679"/>
    </source>
</evidence>
<dbReference type="FunFam" id="3.30.200.20:FF:000042">
    <property type="entry name" value="Aurora kinase A"/>
    <property type="match status" value="1"/>
</dbReference>
<organism evidence="15 16">
    <name type="scientific">Armadillidium nasatum</name>
    <dbReference type="NCBI Taxonomy" id="96803"/>
    <lineage>
        <taxon>Eukaryota</taxon>
        <taxon>Metazoa</taxon>
        <taxon>Ecdysozoa</taxon>
        <taxon>Arthropoda</taxon>
        <taxon>Crustacea</taxon>
        <taxon>Multicrustacea</taxon>
        <taxon>Malacostraca</taxon>
        <taxon>Eumalacostraca</taxon>
        <taxon>Peracarida</taxon>
        <taxon>Isopoda</taxon>
        <taxon>Oniscidea</taxon>
        <taxon>Crinocheta</taxon>
        <taxon>Armadillidiidae</taxon>
        <taxon>Armadillidium</taxon>
    </lineage>
</organism>
<comment type="subcellular location">
    <subcellularLocation>
        <location evidence="1">Cytoplasm</location>
    </subcellularLocation>
</comment>
<dbReference type="GO" id="GO:0005524">
    <property type="term" value="F:ATP binding"/>
    <property type="evidence" value="ECO:0007669"/>
    <property type="project" value="UniProtKB-UniRule"/>
</dbReference>
<keyword evidence="4" id="KW-0808">Transferase</keyword>